<dbReference type="InterPro" id="IPR045761">
    <property type="entry name" value="ODP_dom"/>
</dbReference>
<dbReference type="Pfam" id="PF19583">
    <property type="entry name" value="ODP"/>
    <property type="match status" value="1"/>
</dbReference>
<evidence type="ECO:0000313" key="3">
    <source>
        <dbReference type="Proteomes" id="UP000265618"/>
    </source>
</evidence>
<dbReference type="AlphaFoldDB" id="A0A9K3GRC9"/>
<evidence type="ECO:0000259" key="1">
    <source>
        <dbReference type="Pfam" id="PF19583"/>
    </source>
</evidence>
<gene>
    <name evidence="2" type="ORF">KIPB_016564</name>
</gene>
<comment type="caution">
    <text evidence="2">The sequence shown here is derived from an EMBL/GenBank/DDBJ whole genome shotgun (WGS) entry which is preliminary data.</text>
</comment>
<name>A0A9K3GRC9_9EUKA</name>
<dbReference type="PANTHER" id="PTHR43717">
    <property type="entry name" value="ANAEROBIC NITRIC OXIDE REDUCTASE FLAVORUBREDOXIN"/>
    <property type="match status" value="1"/>
</dbReference>
<feature type="non-terminal residue" evidence="2">
    <location>
        <position position="1"/>
    </location>
</feature>
<dbReference type="SUPFAM" id="SSF56281">
    <property type="entry name" value="Metallo-hydrolase/oxidoreductase"/>
    <property type="match status" value="1"/>
</dbReference>
<dbReference type="InterPro" id="IPR036866">
    <property type="entry name" value="RibonucZ/Hydroxyglut_hydro"/>
</dbReference>
<dbReference type="EMBL" id="BDIP01010220">
    <property type="protein sequence ID" value="GIQ92667.1"/>
    <property type="molecule type" value="Genomic_DNA"/>
</dbReference>
<dbReference type="PANTHER" id="PTHR43717:SF1">
    <property type="entry name" value="ANAEROBIC NITRIC OXIDE REDUCTASE FLAVORUBREDOXIN"/>
    <property type="match status" value="1"/>
</dbReference>
<dbReference type="Gene3D" id="3.60.15.10">
    <property type="entry name" value="Ribonuclease Z/Hydroxyacylglutathione hydrolase-like"/>
    <property type="match status" value="1"/>
</dbReference>
<feature type="domain" description="ODP" evidence="1">
    <location>
        <begin position="1"/>
        <end position="96"/>
    </location>
</feature>
<keyword evidence="3" id="KW-1185">Reference proteome</keyword>
<dbReference type="Proteomes" id="UP000265618">
    <property type="component" value="Unassembled WGS sequence"/>
</dbReference>
<evidence type="ECO:0000313" key="2">
    <source>
        <dbReference type="EMBL" id="GIQ92667.1"/>
    </source>
</evidence>
<sequence>HIILNHTEPDHSSTAVQLAKATGAVLHATPAACNFLAEISNSSDFNHQKVHPGDVLNVNGTEFFFYPAPWLHWGDTMFTHVPALETVFTCDFLGAHYA</sequence>
<reference evidence="2 3" key="1">
    <citation type="journal article" date="2018" name="PLoS ONE">
        <title>The draft genome of Kipferlia bialata reveals reductive genome evolution in fornicate parasites.</title>
        <authorList>
            <person name="Tanifuji G."/>
            <person name="Takabayashi S."/>
            <person name="Kume K."/>
            <person name="Takagi M."/>
            <person name="Nakayama T."/>
            <person name="Kamikawa R."/>
            <person name="Inagaki Y."/>
            <person name="Hashimoto T."/>
        </authorList>
    </citation>
    <scope>NUCLEOTIDE SEQUENCE [LARGE SCALE GENOMIC DNA]</scope>
    <source>
        <strain evidence="2">NY0173</strain>
    </source>
</reference>
<accession>A0A9K3GRC9</accession>
<dbReference type="OrthoDB" id="432169at2759"/>
<proteinExistence type="predicted"/>
<protein>
    <recommendedName>
        <fullName evidence="1">ODP domain-containing protein</fullName>
    </recommendedName>
</protein>
<organism evidence="2 3">
    <name type="scientific">Kipferlia bialata</name>
    <dbReference type="NCBI Taxonomy" id="797122"/>
    <lineage>
        <taxon>Eukaryota</taxon>
        <taxon>Metamonada</taxon>
        <taxon>Carpediemonas-like organisms</taxon>
        <taxon>Kipferlia</taxon>
    </lineage>
</organism>
<feature type="non-terminal residue" evidence="2">
    <location>
        <position position="98"/>
    </location>
</feature>